<evidence type="ECO:0000256" key="3">
    <source>
        <dbReference type="ARBA" id="ARBA00023163"/>
    </source>
</evidence>
<dbReference type="PRINTS" id="PR01443">
    <property type="entry name" value="TFIID30KDSUB"/>
</dbReference>
<keyword evidence="7" id="KW-0648">Protein biosynthesis</keyword>
<keyword evidence="2" id="KW-0805">Transcription regulation</keyword>
<keyword evidence="7" id="KW-0396">Initiation factor</keyword>
<dbReference type="STRING" id="1569628.A0A316UWU1"/>
<sequence>MATSPPSGPDAGQQQQQPWSPSSMRVMKDEPMDEAVPAAAQPQASSSTSQSQHPFRAPTLPGPSASSSSSSAAAAAAAAPPPTSAFQPPEPSAPTAGPAQPQGSTAPSSTNDPIRPATDPSLEAHENRRRALLKRQDEDQRKDRTLAELLRMLDSYTPVIPDEVTDYYLQRSGFESGDARLNRLLSLTTEKFLADIVSDAYQYSRIRSSSSTTTGAAAGAAAVAAQQQQQQQGPGAGQQSQQQRQAGEDRNRTVLTMDDLSAALAEYGVNARRSDSYR</sequence>
<dbReference type="AlphaFoldDB" id="A0A316UWU1"/>
<dbReference type="GO" id="GO:0005669">
    <property type="term" value="C:transcription factor TFIID complex"/>
    <property type="evidence" value="ECO:0007669"/>
    <property type="project" value="TreeGrafter"/>
</dbReference>
<dbReference type="EMBL" id="KZ819663">
    <property type="protein sequence ID" value="PWN29777.1"/>
    <property type="molecule type" value="Genomic_DNA"/>
</dbReference>
<comment type="subcellular location">
    <subcellularLocation>
        <location evidence="1">Nucleus</location>
    </subcellularLocation>
</comment>
<feature type="region of interest" description="Disordered" evidence="6">
    <location>
        <begin position="225"/>
        <end position="255"/>
    </location>
</feature>
<evidence type="ECO:0000313" key="8">
    <source>
        <dbReference type="Proteomes" id="UP000245884"/>
    </source>
</evidence>
<feature type="compositionally biased region" description="Low complexity" evidence="6">
    <location>
        <begin position="37"/>
        <end position="78"/>
    </location>
</feature>
<organism evidence="7 8">
    <name type="scientific">Jaminaea rosea</name>
    <dbReference type="NCBI Taxonomy" id="1569628"/>
    <lineage>
        <taxon>Eukaryota</taxon>
        <taxon>Fungi</taxon>
        <taxon>Dikarya</taxon>
        <taxon>Basidiomycota</taxon>
        <taxon>Ustilaginomycotina</taxon>
        <taxon>Exobasidiomycetes</taxon>
        <taxon>Microstromatales</taxon>
        <taxon>Microstromatales incertae sedis</taxon>
        <taxon>Jaminaea</taxon>
    </lineage>
</organism>
<protein>
    <submittedName>
        <fullName evidence="7">Transcription initiation factor IID, TAF10 subunit</fullName>
    </submittedName>
</protein>
<dbReference type="InterPro" id="IPR003923">
    <property type="entry name" value="TAF10"/>
</dbReference>
<evidence type="ECO:0000256" key="5">
    <source>
        <dbReference type="ARBA" id="ARBA00025730"/>
    </source>
</evidence>
<dbReference type="PANTHER" id="PTHR21242:SF0">
    <property type="entry name" value="TRANSCRIPTION INITIATION FACTOR TFIID SUBUNIT 10"/>
    <property type="match status" value="1"/>
</dbReference>
<dbReference type="CDD" id="cd07982">
    <property type="entry name" value="HFD_TAF10"/>
    <property type="match status" value="1"/>
</dbReference>
<feature type="compositionally biased region" description="Low complexity" evidence="6">
    <location>
        <begin position="225"/>
        <end position="245"/>
    </location>
</feature>
<evidence type="ECO:0000256" key="6">
    <source>
        <dbReference type="SAM" id="MobiDB-lite"/>
    </source>
</evidence>
<evidence type="ECO:0000256" key="4">
    <source>
        <dbReference type="ARBA" id="ARBA00023242"/>
    </source>
</evidence>
<dbReference type="GO" id="GO:0000124">
    <property type="term" value="C:SAGA complex"/>
    <property type="evidence" value="ECO:0007669"/>
    <property type="project" value="TreeGrafter"/>
</dbReference>
<reference evidence="7 8" key="1">
    <citation type="journal article" date="2018" name="Mol. Biol. Evol.">
        <title>Broad Genomic Sampling Reveals a Smut Pathogenic Ancestry of the Fungal Clade Ustilaginomycotina.</title>
        <authorList>
            <person name="Kijpornyongpan T."/>
            <person name="Mondo S.J."/>
            <person name="Barry K."/>
            <person name="Sandor L."/>
            <person name="Lee J."/>
            <person name="Lipzen A."/>
            <person name="Pangilinan J."/>
            <person name="LaButti K."/>
            <person name="Hainaut M."/>
            <person name="Henrissat B."/>
            <person name="Grigoriev I.V."/>
            <person name="Spatafora J.W."/>
            <person name="Aime M.C."/>
        </authorList>
    </citation>
    <scope>NUCLEOTIDE SEQUENCE [LARGE SCALE GENOMIC DNA]</scope>
    <source>
        <strain evidence="7 8">MCA 5214</strain>
    </source>
</reference>
<dbReference type="OrthoDB" id="154356at2759"/>
<gene>
    <name evidence="7" type="ORF">BDZ90DRAFT_230626</name>
</gene>
<name>A0A316UWU1_9BASI</name>
<evidence type="ECO:0000256" key="1">
    <source>
        <dbReference type="ARBA" id="ARBA00004123"/>
    </source>
</evidence>
<keyword evidence="4" id="KW-0539">Nucleus</keyword>
<feature type="compositionally biased region" description="Polar residues" evidence="6">
    <location>
        <begin position="101"/>
        <end position="112"/>
    </location>
</feature>
<feature type="compositionally biased region" description="Low complexity" evidence="6">
    <location>
        <begin position="9"/>
        <end position="23"/>
    </location>
</feature>
<evidence type="ECO:0000313" key="7">
    <source>
        <dbReference type="EMBL" id="PWN29777.1"/>
    </source>
</evidence>
<accession>A0A316UWU1</accession>
<dbReference type="GO" id="GO:1990841">
    <property type="term" value="F:promoter-specific chromatin binding"/>
    <property type="evidence" value="ECO:0007669"/>
    <property type="project" value="TreeGrafter"/>
</dbReference>
<evidence type="ECO:0000256" key="2">
    <source>
        <dbReference type="ARBA" id="ARBA00023015"/>
    </source>
</evidence>
<keyword evidence="8" id="KW-1185">Reference proteome</keyword>
<dbReference type="GeneID" id="37027369"/>
<dbReference type="RefSeq" id="XP_025364389.1">
    <property type="nucleotide sequence ID" value="XM_025505546.1"/>
</dbReference>
<feature type="compositionally biased region" description="Pro residues" evidence="6">
    <location>
        <begin position="79"/>
        <end position="92"/>
    </location>
</feature>
<feature type="region of interest" description="Disordered" evidence="6">
    <location>
        <begin position="1"/>
        <end position="140"/>
    </location>
</feature>
<keyword evidence="3" id="KW-0804">Transcription</keyword>
<dbReference type="Proteomes" id="UP000245884">
    <property type="component" value="Unassembled WGS sequence"/>
</dbReference>
<proteinExistence type="inferred from homology"/>
<dbReference type="GO" id="GO:0016251">
    <property type="term" value="F:RNA polymerase II general transcription initiation factor activity"/>
    <property type="evidence" value="ECO:0007669"/>
    <property type="project" value="TreeGrafter"/>
</dbReference>
<dbReference type="PANTHER" id="PTHR21242">
    <property type="entry name" value="TRANSCRIPTION INITIATION FACTOR TFIID SUBUNIT 10"/>
    <property type="match status" value="1"/>
</dbReference>
<comment type="similarity">
    <text evidence="5">Belongs to the TAF10 family.</text>
</comment>
<dbReference type="Pfam" id="PF03540">
    <property type="entry name" value="TAF10"/>
    <property type="match status" value="1"/>
</dbReference>
<dbReference type="GO" id="GO:0006367">
    <property type="term" value="P:transcription initiation at RNA polymerase II promoter"/>
    <property type="evidence" value="ECO:0007669"/>
    <property type="project" value="TreeGrafter"/>
</dbReference>
<dbReference type="GO" id="GO:0003743">
    <property type="term" value="F:translation initiation factor activity"/>
    <property type="evidence" value="ECO:0007669"/>
    <property type="project" value="UniProtKB-KW"/>
</dbReference>